<dbReference type="EMBL" id="MDEO01000033">
    <property type="protein sequence ID" value="OCX16483.1"/>
    <property type="molecule type" value="Genomic_DNA"/>
</dbReference>
<dbReference type="InterPro" id="IPR000182">
    <property type="entry name" value="GNAT_dom"/>
</dbReference>
<evidence type="ECO:0000313" key="5">
    <source>
        <dbReference type="Proteomes" id="UP000094412"/>
    </source>
</evidence>
<dbReference type="PROSITE" id="PS51186">
    <property type="entry name" value="GNAT"/>
    <property type="match status" value="1"/>
</dbReference>
<dbReference type="CDD" id="cd04301">
    <property type="entry name" value="NAT_SF"/>
    <property type="match status" value="1"/>
</dbReference>
<dbReference type="RefSeq" id="WP_024924505.1">
    <property type="nucleotide sequence ID" value="NZ_MDEO01000033.1"/>
</dbReference>
<dbReference type="SUPFAM" id="SSF55729">
    <property type="entry name" value="Acyl-CoA N-acyltransferases (Nat)"/>
    <property type="match status" value="1"/>
</dbReference>
<comment type="caution">
    <text evidence="4">The sequence shown here is derived from an EMBL/GenBank/DDBJ whole genome shotgun (WGS) entry which is preliminary data.</text>
</comment>
<evidence type="ECO:0000256" key="1">
    <source>
        <dbReference type="ARBA" id="ARBA00022679"/>
    </source>
</evidence>
<keyword evidence="5" id="KW-1185">Reference proteome</keyword>
<keyword evidence="2" id="KW-0012">Acyltransferase</keyword>
<feature type="domain" description="N-acetyltransferase" evidence="3">
    <location>
        <begin position="5"/>
        <end position="152"/>
    </location>
</feature>
<dbReference type="GO" id="GO:0016747">
    <property type="term" value="F:acyltransferase activity, transferring groups other than amino-acyl groups"/>
    <property type="evidence" value="ECO:0007669"/>
    <property type="project" value="InterPro"/>
</dbReference>
<evidence type="ECO:0000259" key="3">
    <source>
        <dbReference type="PROSITE" id="PS51186"/>
    </source>
</evidence>
<dbReference type="AlphaFoldDB" id="A0A1C2DP69"/>
<dbReference type="Pfam" id="PF00583">
    <property type="entry name" value="Acetyltransf_1"/>
    <property type="match status" value="1"/>
</dbReference>
<protein>
    <submittedName>
        <fullName evidence="4">GNAT family N-acetyltransferase</fullName>
    </submittedName>
</protein>
<proteinExistence type="predicted"/>
<name>A0A1C2DP69_9HYPH</name>
<dbReference type="InterPro" id="IPR050832">
    <property type="entry name" value="Bact_Acetyltransf"/>
</dbReference>
<accession>A0A1C2DP69</accession>
<dbReference type="InterPro" id="IPR016181">
    <property type="entry name" value="Acyl_CoA_acyltransferase"/>
</dbReference>
<gene>
    <name evidence="4" type="ORF">QV13_16890</name>
</gene>
<keyword evidence="1 4" id="KW-0808">Transferase</keyword>
<evidence type="ECO:0000256" key="2">
    <source>
        <dbReference type="ARBA" id="ARBA00023315"/>
    </source>
</evidence>
<dbReference type="Proteomes" id="UP000094412">
    <property type="component" value="Unassembled WGS sequence"/>
</dbReference>
<dbReference type="PANTHER" id="PTHR43877:SF2">
    <property type="entry name" value="AMINOALKYLPHOSPHONATE N-ACETYLTRANSFERASE-RELATED"/>
    <property type="match status" value="1"/>
</dbReference>
<sequence>MTFAIALEDPAKPDIIALLEDGERYGASLYPAESNHFLSIESLRANNVRFVVARDAGGIAVATGALALNDDWAELKRMWVVPAVRGKGLSKALLADLEGKALEAGIGLLRLETGVDNHEALGLYDRSGFVRRGPFGDYRPDPLSVFMEKRLA</sequence>
<evidence type="ECO:0000313" key="4">
    <source>
        <dbReference type="EMBL" id="OCX16483.1"/>
    </source>
</evidence>
<organism evidence="4 5">
    <name type="scientific">Mesorhizobium hungaricum</name>
    <dbReference type="NCBI Taxonomy" id="1566387"/>
    <lineage>
        <taxon>Bacteria</taxon>
        <taxon>Pseudomonadati</taxon>
        <taxon>Pseudomonadota</taxon>
        <taxon>Alphaproteobacteria</taxon>
        <taxon>Hyphomicrobiales</taxon>
        <taxon>Phyllobacteriaceae</taxon>
        <taxon>Mesorhizobium</taxon>
    </lineage>
</organism>
<dbReference type="STRING" id="1566387.QV13_16890"/>
<dbReference type="OrthoDB" id="9803233at2"/>
<dbReference type="PANTHER" id="PTHR43877">
    <property type="entry name" value="AMINOALKYLPHOSPHONATE N-ACETYLTRANSFERASE-RELATED-RELATED"/>
    <property type="match status" value="1"/>
</dbReference>
<reference evidence="4 5" key="1">
    <citation type="submission" date="2016-08" db="EMBL/GenBank/DDBJ databases">
        <title>Whole genome sequence of Mesorhizobium sp. strain UASWS1009 isolated from industrial sewage.</title>
        <authorList>
            <person name="Crovadore J."/>
            <person name="Calmin G."/>
            <person name="Chablais R."/>
            <person name="Cochard B."/>
            <person name="Lefort F."/>
        </authorList>
    </citation>
    <scope>NUCLEOTIDE SEQUENCE [LARGE SCALE GENOMIC DNA]</scope>
    <source>
        <strain evidence="4 5">UASWS1009</strain>
    </source>
</reference>
<dbReference type="Gene3D" id="3.40.630.30">
    <property type="match status" value="1"/>
</dbReference>